<organism evidence="1">
    <name type="scientific">marine sediment metagenome</name>
    <dbReference type="NCBI Taxonomy" id="412755"/>
    <lineage>
        <taxon>unclassified sequences</taxon>
        <taxon>metagenomes</taxon>
        <taxon>ecological metagenomes</taxon>
    </lineage>
</organism>
<sequence length="185" mass="20241">YNMSLEGFGQLVIASNCSATSTIAIRGHFTVTDNASNAVTLSNLAMFDHHDIINLIQLEETTVKDAIDANSFTINGGIDVNDVFWYSLIQVEDADDLHREERLIFDYTFDGTDPNITVDEPFSFTPAVGDRVWIVGTGYIGTILDDIWQNLLHARGVLNVIDDTKGAGTSVIMGVTRIDAQGDDP</sequence>
<protein>
    <submittedName>
        <fullName evidence="1">Uncharacterized protein</fullName>
    </submittedName>
</protein>
<feature type="non-terminal residue" evidence="1">
    <location>
        <position position="1"/>
    </location>
</feature>
<reference evidence="1" key="1">
    <citation type="journal article" date="2015" name="Nature">
        <title>Complex archaea that bridge the gap between prokaryotes and eukaryotes.</title>
        <authorList>
            <person name="Spang A."/>
            <person name="Saw J.H."/>
            <person name="Jorgensen S.L."/>
            <person name="Zaremba-Niedzwiedzka K."/>
            <person name="Martijn J."/>
            <person name="Lind A.E."/>
            <person name="van Eijk R."/>
            <person name="Schleper C."/>
            <person name="Guy L."/>
            <person name="Ettema T.J."/>
        </authorList>
    </citation>
    <scope>NUCLEOTIDE SEQUENCE</scope>
</reference>
<gene>
    <name evidence="1" type="ORF">LCGC14_2182020</name>
</gene>
<name>A0A0F9DM65_9ZZZZ</name>
<evidence type="ECO:0000313" key="1">
    <source>
        <dbReference type="EMBL" id="KKL62754.1"/>
    </source>
</evidence>
<proteinExistence type="predicted"/>
<comment type="caution">
    <text evidence="1">The sequence shown here is derived from an EMBL/GenBank/DDBJ whole genome shotgun (WGS) entry which is preliminary data.</text>
</comment>
<dbReference type="EMBL" id="LAZR01028389">
    <property type="protein sequence ID" value="KKL62754.1"/>
    <property type="molecule type" value="Genomic_DNA"/>
</dbReference>
<dbReference type="AlphaFoldDB" id="A0A0F9DM65"/>
<accession>A0A0F9DM65</accession>